<evidence type="ECO:0000256" key="2">
    <source>
        <dbReference type="ARBA" id="ARBA00022605"/>
    </source>
</evidence>
<gene>
    <name evidence="7" type="ORF">S03H2_27416</name>
</gene>
<dbReference type="Gene3D" id="3.40.50.720">
    <property type="entry name" value="NAD(P)-binding Rossmann-like Domain"/>
    <property type="match status" value="2"/>
</dbReference>
<evidence type="ECO:0000256" key="3">
    <source>
        <dbReference type="ARBA" id="ARBA00023002"/>
    </source>
</evidence>
<keyword evidence="4" id="KW-0520">NAD</keyword>
<dbReference type="AlphaFoldDB" id="X1GVN5"/>
<dbReference type="SUPFAM" id="SSF52283">
    <property type="entry name" value="Formate/glycerate dehydrogenase catalytic domain-like"/>
    <property type="match status" value="1"/>
</dbReference>
<reference evidence="7" key="1">
    <citation type="journal article" date="2014" name="Front. Microbiol.">
        <title>High frequency of phylogenetically diverse reductive dehalogenase-homologous genes in deep subseafloor sedimentary metagenomes.</title>
        <authorList>
            <person name="Kawai M."/>
            <person name="Futagami T."/>
            <person name="Toyoda A."/>
            <person name="Takaki Y."/>
            <person name="Nishi S."/>
            <person name="Hori S."/>
            <person name="Arai W."/>
            <person name="Tsubouchi T."/>
            <person name="Morono Y."/>
            <person name="Uchiyama I."/>
            <person name="Ito T."/>
            <person name="Fujiyama A."/>
            <person name="Inagaki F."/>
            <person name="Takami H."/>
        </authorList>
    </citation>
    <scope>NUCLEOTIDE SEQUENCE</scope>
    <source>
        <strain evidence="7">Expedition CK06-06</strain>
    </source>
</reference>
<proteinExistence type="inferred from homology"/>
<comment type="similarity">
    <text evidence="1">Belongs to the D-isomer specific 2-hydroxyacid dehydrogenase family.</text>
</comment>
<dbReference type="Pfam" id="PF00389">
    <property type="entry name" value="2-Hacid_dh"/>
    <property type="match status" value="1"/>
</dbReference>
<dbReference type="InterPro" id="IPR036291">
    <property type="entry name" value="NAD(P)-bd_dom_sf"/>
</dbReference>
<dbReference type="InterPro" id="IPR029753">
    <property type="entry name" value="D-isomer_DH_CS"/>
</dbReference>
<comment type="caution">
    <text evidence="7">The sequence shown here is derived from an EMBL/GenBank/DDBJ whole genome shotgun (WGS) entry which is preliminary data.</text>
</comment>
<accession>X1GVN5</accession>
<dbReference type="InterPro" id="IPR029752">
    <property type="entry name" value="D-isomer_DH_CS1"/>
</dbReference>
<dbReference type="InterPro" id="IPR006139">
    <property type="entry name" value="D-isomer_2_OHA_DH_cat_dom"/>
</dbReference>
<dbReference type="PROSITE" id="PS00671">
    <property type="entry name" value="D_2_HYDROXYACID_DH_3"/>
    <property type="match status" value="1"/>
</dbReference>
<keyword evidence="3" id="KW-0560">Oxidoreductase</keyword>
<dbReference type="PROSITE" id="PS00065">
    <property type="entry name" value="D_2_HYDROXYACID_DH_1"/>
    <property type="match status" value="1"/>
</dbReference>
<evidence type="ECO:0000256" key="4">
    <source>
        <dbReference type="ARBA" id="ARBA00023027"/>
    </source>
</evidence>
<dbReference type="InterPro" id="IPR050857">
    <property type="entry name" value="D-2-hydroxyacid_DH"/>
</dbReference>
<dbReference type="PANTHER" id="PTHR42789:SF1">
    <property type="entry name" value="D-ISOMER SPECIFIC 2-HYDROXYACID DEHYDROGENASE FAMILY PROTEIN (AFU_ORTHOLOGUE AFUA_6G10090)"/>
    <property type="match status" value="1"/>
</dbReference>
<dbReference type="EMBL" id="BARU01016500">
    <property type="protein sequence ID" value="GAH61232.1"/>
    <property type="molecule type" value="Genomic_DNA"/>
</dbReference>
<evidence type="ECO:0000259" key="5">
    <source>
        <dbReference type="Pfam" id="PF00389"/>
    </source>
</evidence>
<sequence length="275" mass="30801">EMLKLIKDVDGIIIGIDELSAEIIEEADELKVISKYGTGLDNIDINMATNKEIIVTSTPTANVDAVADLAFGLILSLTRRIPEADKKTKSGKWKKIIGKSVWEKTIGIIGLGKIGRQVVRRAKGFETNILVFDIVKDKKFAQKYGIKYVNLEKLLRKSDYITIHIPLNDATRNMISYEELEKMKKDAFLINTSRGGIVDEEALYDALKNNKLRGAALDVYTNEPLRESPLKELDNVIMTPHIGAYTEEAIENMSIQAAQNLIDVLEGREPQNRVN</sequence>
<feature type="domain" description="D-isomer specific 2-hydroxyacid dehydrogenase NAD-binding" evidence="6">
    <location>
        <begin position="71"/>
        <end position="243"/>
    </location>
</feature>
<dbReference type="GO" id="GO:0051287">
    <property type="term" value="F:NAD binding"/>
    <property type="evidence" value="ECO:0007669"/>
    <property type="project" value="InterPro"/>
</dbReference>
<dbReference type="GO" id="GO:0008652">
    <property type="term" value="P:amino acid biosynthetic process"/>
    <property type="evidence" value="ECO:0007669"/>
    <property type="project" value="UniProtKB-KW"/>
</dbReference>
<evidence type="ECO:0000313" key="7">
    <source>
        <dbReference type="EMBL" id="GAH61232.1"/>
    </source>
</evidence>
<organism evidence="7">
    <name type="scientific">marine sediment metagenome</name>
    <dbReference type="NCBI Taxonomy" id="412755"/>
    <lineage>
        <taxon>unclassified sequences</taxon>
        <taxon>metagenomes</taxon>
        <taxon>ecological metagenomes</taxon>
    </lineage>
</organism>
<evidence type="ECO:0000259" key="6">
    <source>
        <dbReference type="Pfam" id="PF02826"/>
    </source>
</evidence>
<feature type="non-terminal residue" evidence="7">
    <location>
        <position position="1"/>
    </location>
</feature>
<evidence type="ECO:0000256" key="1">
    <source>
        <dbReference type="ARBA" id="ARBA00005854"/>
    </source>
</evidence>
<dbReference type="SUPFAM" id="SSF51735">
    <property type="entry name" value="NAD(P)-binding Rossmann-fold domains"/>
    <property type="match status" value="1"/>
</dbReference>
<evidence type="ECO:0008006" key="8">
    <source>
        <dbReference type="Google" id="ProtNLM"/>
    </source>
</evidence>
<dbReference type="InterPro" id="IPR006140">
    <property type="entry name" value="D-isomer_DH_NAD-bd"/>
</dbReference>
<dbReference type="Pfam" id="PF02826">
    <property type="entry name" value="2-Hacid_dh_C"/>
    <property type="match status" value="1"/>
</dbReference>
<dbReference type="CDD" id="cd12172">
    <property type="entry name" value="PGDH_like_2"/>
    <property type="match status" value="1"/>
</dbReference>
<dbReference type="FunFam" id="3.40.50.720:FF:000203">
    <property type="entry name" value="D-3-phosphoglycerate dehydrogenase (SerA)"/>
    <property type="match status" value="1"/>
</dbReference>
<dbReference type="GO" id="GO:0016616">
    <property type="term" value="F:oxidoreductase activity, acting on the CH-OH group of donors, NAD or NADP as acceptor"/>
    <property type="evidence" value="ECO:0007669"/>
    <property type="project" value="InterPro"/>
</dbReference>
<dbReference type="PANTHER" id="PTHR42789">
    <property type="entry name" value="D-ISOMER SPECIFIC 2-HYDROXYACID DEHYDROGENASE FAMILY PROTEIN (AFU_ORTHOLOGUE AFUA_6G10090)"/>
    <property type="match status" value="1"/>
</dbReference>
<protein>
    <recommendedName>
        <fullName evidence="8">Hydroxyacid dehydrogenase</fullName>
    </recommendedName>
</protein>
<name>X1GVN5_9ZZZZ</name>
<keyword evidence="2" id="KW-0028">Amino-acid biosynthesis</keyword>
<feature type="domain" description="D-isomer specific 2-hydroxyacid dehydrogenase catalytic" evidence="5">
    <location>
        <begin position="1"/>
        <end position="275"/>
    </location>
</feature>